<reference evidence="8 9" key="1">
    <citation type="submission" date="2020-01" db="EMBL/GenBank/DDBJ databases">
        <title>Spongiivirga citrea KCTC 32990T.</title>
        <authorList>
            <person name="Wang G."/>
        </authorList>
    </citation>
    <scope>NUCLEOTIDE SEQUENCE [LARGE SCALE GENOMIC DNA]</scope>
    <source>
        <strain evidence="8 9">KCTC 32990</strain>
    </source>
</reference>
<dbReference type="Proteomes" id="UP000474296">
    <property type="component" value="Unassembled WGS sequence"/>
</dbReference>
<name>A0A6M0CMR0_9FLAO</name>
<evidence type="ECO:0000256" key="3">
    <source>
        <dbReference type="ARBA" id="ARBA00022781"/>
    </source>
</evidence>
<comment type="subcellular location">
    <subcellularLocation>
        <location evidence="7">Cell membrane</location>
        <topology evidence="7">Peripheral membrane protein</topology>
    </subcellularLocation>
    <subcellularLocation>
        <location evidence="1">Membrane</location>
    </subcellularLocation>
</comment>
<dbReference type="Gene3D" id="1.10.520.20">
    <property type="entry name" value="N-terminal domain of the delta subunit of the F1F0-ATP synthase"/>
    <property type="match status" value="1"/>
</dbReference>
<keyword evidence="2 7" id="KW-0813">Transport</keyword>
<evidence type="ECO:0000256" key="5">
    <source>
        <dbReference type="ARBA" id="ARBA00023136"/>
    </source>
</evidence>
<organism evidence="8 9">
    <name type="scientific">Spongiivirga citrea</name>
    <dbReference type="NCBI Taxonomy" id="1481457"/>
    <lineage>
        <taxon>Bacteria</taxon>
        <taxon>Pseudomonadati</taxon>
        <taxon>Bacteroidota</taxon>
        <taxon>Flavobacteriia</taxon>
        <taxon>Flavobacteriales</taxon>
        <taxon>Flavobacteriaceae</taxon>
        <taxon>Spongiivirga</taxon>
    </lineage>
</organism>
<keyword evidence="6 7" id="KW-0066">ATP synthesis</keyword>
<sequence>MAGSRAAIRYAKALLNLAKDNQADEAVNNDMLEIAQAINDSKELAIFLQSPVVKSSVKNASLKEIFPKASAHTHGIFDVLVANKRIDLLEDVAHKYVFLFDTMKGNEVARVTTAVPLTADLEKKVSAKVKELTGKEVALENIVDETILGGFILRVGDMQYNASIANQLSKLKREFSIS</sequence>
<dbReference type="GO" id="GO:0045259">
    <property type="term" value="C:proton-transporting ATP synthase complex"/>
    <property type="evidence" value="ECO:0007669"/>
    <property type="project" value="UniProtKB-KW"/>
</dbReference>
<keyword evidence="5 7" id="KW-0472">Membrane</keyword>
<keyword evidence="7" id="KW-1003">Cell membrane</keyword>
<comment type="similarity">
    <text evidence="7">Belongs to the ATPase delta chain family.</text>
</comment>
<dbReference type="EMBL" id="JAABOQ010000008">
    <property type="protein sequence ID" value="NER18942.1"/>
    <property type="molecule type" value="Genomic_DNA"/>
</dbReference>
<comment type="function">
    <text evidence="7">This protein is part of the stalk that links CF(0) to CF(1). It either transmits conformational changes from CF(0) to CF(1) or is implicated in proton conduction.</text>
</comment>
<dbReference type="RefSeq" id="WP_164033625.1">
    <property type="nucleotide sequence ID" value="NZ_JAABOQ010000008.1"/>
</dbReference>
<dbReference type="PROSITE" id="PS00389">
    <property type="entry name" value="ATPASE_DELTA"/>
    <property type="match status" value="1"/>
</dbReference>
<dbReference type="AlphaFoldDB" id="A0A6M0CMR0"/>
<evidence type="ECO:0000256" key="7">
    <source>
        <dbReference type="HAMAP-Rule" id="MF_01416"/>
    </source>
</evidence>
<comment type="caution">
    <text evidence="8">The sequence shown here is derived from an EMBL/GenBank/DDBJ whole genome shotgun (WGS) entry which is preliminary data.</text>
</comment>
<dbReference type="NCBIfam" id="TIGR01145">
    <property type="entry name" value="ATP_synt_delta"/>
    <property type="match status" value="1"/>
</dbReference>
<dbReference type="SUPFAM" id="SSF47928">
    <property type="entry name" value="N-terminal domain of the delta subunit of the F1F0-ATP synthase"/>
    <property type="match status" value="1"/>
</dbReference>
<dbReference type="GO" id="GO:0046933">
    <property type="term" value="F:proton-transporting ATP synthase activity, rotational mechanism"/>
    <property type="evidence" value="ECO:0007669"/>
    <property type="project" value="UniProtKB-UniRule"/>
</dbReference>
<dbReference type="HAMAP" id="MF_01416">
    <property type="entry name" value="ATP_synth_delta_bact"/>
    <property type="match status" value="1"/>
</dbReference>
<keyword evidence="4 7" id="KW-0406">Ion transport</keyword>
<keyword evidence="3 7" id="KW-0375">Hydrogen ion transport</keyword>
<accession>A0A6M0CMR0</accession>
<dbReference type="PRINTS" id="PR00125">
    <property type="entry name" value="ATPASEDELTA"/>
</dbReference>
<protein>
    <recommendedName>
        <fullName evidence="7">ATP synthase subunit delta</fullName>
    </recommendedName>
    <alternativeName>
        <fullName evidence="7">ATP synthase F(1) sector subunit delta</fullName>
    </alternativeName>
    <alternativeName>
        <fullName evidence="7">F-type ATPase subunit delta</fullName>
        <shortName evidence="7">F-ATPase subunit delta</shortName>
    </alternativeName>
</protein>
<dbReference type="GO" id="GO:0005886">
    <property type="term" value="C:plasma membrane"/>
    <property type="evidence" value="ECO:0007669"/>
    <property type="project" value="UniProtKB-SubCell"/>
</dbReference>
<dbReference type="InterPro" id="IPR020781">
    <property type="entry name" value="ATPase_OSCP/d_CS"/>
</dbReference>
<evidence type="ECO:0000256" key="6">
    <source>
        <dbReference type="ARBA" id="ARBA00023310"/>
    </source>
</evidence>
<evidence type="ECO:0000256" key="1">
    <source>
        <dbReference type="ARBA" id="ARBA00004370"/>
    </source>
</evidence>
<evidence type="ECO:0000256" key="2">
    <source>
        <dbReference type="ARBA" id="ARBA00022448"/>
    </source>
</evidence>
<keyword evidence="9" id="KW-1185">Reference proteome</keyword>
<evidence type="ECO:0000256" key="4">
    <source>
        <dbReference type="ARBA" id="ARBA00023065"/>
    </source>
</evidence>
<dbReference type="PANTHER" id="PTHR11910">
    <property type="entry name" value="ATP SYNTHASE DELTA CHAIN"/>
    <property type="match status" value="1"/>
</dbReference>
<dbReference type="Pfam" id="PF00213">
    <property type="entry name" value="OSCP"/>
    <property type="match status" value="1"/>
</dbReference>
<keyword evidence="7" id="KW-0139">CF(1)</keyword>
<proteinExistence type="inferred from homology"/>
<evidence type="ECO:0000313" key="9">
    <source>
        <dbReference type="Proteomes" id="UP000474296"/>
    </source>
</evidence>
<comment type="function">
    <text evidence="7">F(1)F(0) ATP synthase produces ATP from ADP in the presence of a proton or sodium gradient. F-type ATPases consist of two structural domains, F(1) containing the extramembraneous catalytic core and F(0) containing the membrane proton channel, linked together by a central stalk and a peripheral stalk. During catalysis, ATP synthesis in the catalytic domain of F(1) is coupled via a rotary mechanism of the central stalk subunits to proton translocation.</text>
</comment>
<evidence type="ECO:0000313" key="8">
    <source>
        <dbReference type="EMBL" id="NER18942.1"/>
    </source>
</evidence>
<gene>
    <name evidence="7 8" type="primary">atpH</name>
    <name evidence="8" type="ORF">GWK10_17135</name>
</gene>
<dbReference type="InterPro" id="IPR026015">
    <property type="entry name" value="ATP_synth_OSCP/delta_N_sf"/>
</dbReference>
<dbReference type="InterPro" id="IPR000711">
    <property type="entry name" value="ATPase_OSCP/dsu"/>
</dbReference>